<keyword evidence="3" id="KW-1185">Reference proteome</keyword>
<reference evidence="2 3" key="1">
    <citation type="submission" date="2021-03" db="EMBL/GenBank/DDBJ databases">
        <title>Metabolic Capacity of the Antarctic Cyanobacterium Phormidium pseudopriestleyi that Sustains Oxygenic Photosynthesis in the Presence of Hydrogen Sulfide.</title>
        <authorList>
            <person name="Lumian J.E."/>
            <person name="Jungblut A.D."/>
            <person name="Dillon M.L."/>
            <person name="Hawes I."/>
            <person name="Doran P.T."/>
            <person name="Mackey T.J."/>
            <person name="Dick G.J."/>
            <person name="Grettenberger C.L."/>
            <person name="Sumner D.Y."/>
        </authorList>
    </citation>
    <scope>NUCLEOTIDE SEQUENCE [LARGE SCALE GENOMIC DNA]</scope>
    <source>
        <strain evidence="2 3">FRX01</strain>
    </source>
</reference>
<sequence>MTVVSNTSPITNLAAVGQIDLLRQLYGTIIIPQAVYHEMTRGDDTVPGNLEVQTLSWIQVQPVSNPSRVTELISEIHLGEAEAIVLAIELQANRLLLDDYRGRMVATRLGLKITGVLGVLLVAKGMGLIPSVKPVMDDLIAIASFRISDRLYGDILQAASE</sequence>
<dbReference type="Proteomes" id="UP000664844">
    <property type="component" value="Unassembled WGS sequence"/>
</dbReference>
<evidence type="ECO:0000313" key="2">
    <source>
        <dbReference type="EMBL" id="MBO0350906.1"/>
    </source>
</evidence>
<feature type="transmembrane region" description="Helical" evidence="1">
    <location>
        <begin position="109"/>
        <end position="129"/>
    </location>
</feature>
<keyword evidence="1" id="KW-0812">Transmembrane</keyword>
<dbReference type="PANTHER" id="PTHR39550">
    <property type="entry name" value="SLL0658 PROTEIN"/>
    <property type="match status" value="1"/>
</dbReference>
<gene>
    <name evidence="2" type="ORF">J0895_17905</name>
</gene>
<dbReference type="PANTHER" id="PTHR39550:SF1">
    <property type="entry name" value="SLL0658 PROTEIN"/>
    <property type="match status" value="1"/>
</dbReference>
<evidence type="ECO:0000313" key="3">
    <source>
        <dbReference type="Proteomes" id="UP000664844"/>
    </source>
</evidence>
<keyword evidence="1" id="KW-1133">Transmembrane helix</keyword>
<keyword evidence="1" id="KW-0472">Membrane</keyword>
<dbReference type="Pfam" id="PF11848">
    <property type="entry name" value="DUF3368"/>
    <property type="match status" value="1"/>
</dbReference>
<name>A0ABS3FW86_9CYAN</name>
<evidence type="ECO:0000256" key="1">
    <source>
        <dbReference type="SAM" id="Phobius"/>
    </source>
</evidence>
<comment type="caution">
    <text evidence="2">The sequence shown here is derived from an EMBL/GenBank/DDBJ whole genome shotgun (WGS) entry which is preliminary data.</text>
</comment>
<protein>
    <submittedName>
        <fullName evidence="2">DUF3368 domain-containing protein</fullName>
    </submittedName>
</protein>
<dbReference type="EMBL" id="JAFLQW010000471">
    <property type="protein sequence ID" value="MBO0350906.1"/>
    <property type="molecule type" value="Genomic_DNA"/>
</dbReference>
<dbReference type="RefSeq" id="WP_207089374.1">
    <property type="nucleotide sequence ID" value="NZ_JAFLQW010000471.1"/>
</dbReference>
<dbReference type="InterPro" id="IPR021799">
    <property type="entry name" value="PIN-like_prokaryotic"/>
</dbReference>
<organism evidence="2 3">
    <name type="scientific">Phormidium pseudopriestleyi FRX01</name>
    <dbReference type="NCBI Taxonomy" id="1759528"/>
    <lineage>
        <taxon>Bacteria</taxon>
        <taxon>Bacillati</taxon>
        <taxon>Cyanobacteriota</taxon>
        <taxon>Cyanophyceae</taxon>
        <taxon>Oscillatoriophycideae</taxon>
        <taxon>Oscillatoriales</taxon>
        <taxon>Oscillatoriaceae</taxon>
        <taxon>Phormidium</taxon>
    </lineage>
</organism>
<proteinExistence type="predicted"/>
<accession>A0ABS3FW86</accession>